<dbReference type="KEGG" id="sand:H3309_05520"/>
<evidence type="ECO:0000256" key="5">
    <source>
        <dbReference type="ARBA" id="ARBA00022729"/>
    </source>
</evidence>
<dbReference type="Gene3D" id="2.40.170.20">
    <property type="entry name" value="TonB-dependent receptor, beta-barrel domain"/>
    <property type="match status" value="1"/>
</dbReference>
<name>A0A7G5IKN8_9SPHN</name>
<dbReference type="InterPro" id="IPR000531">
    <property type="entry name" value="Beta-barrel_TonB"/>
</dbReference>
<evidence type="ECO:0000256" key="3">
    <source>
        <dbReference type="ARBA" id="ARBA00022452"/>
    </source>
</evidence>
<evidence type="ECO:0000259" key="14">
    <source>
        <dbReference type="Pfam" id="PF07715"/>
    </source>
</evidence>
<dbReference type="GO" id="GO:0006811">
    <property type="term" value="P:monoatomic ion transport"/>
    <property type="evidence" value="ECO:0007669"/>
    <property type="project" value="UniProtKB-KW"/>
</dbReference>
<keyword evidence="4 10" id="KW-0812">Transmembrane</keyword>
<evidence type="ECO:0000256" key="10">
    <source>
        <dbReference type="PROSITE-ProRule" id="PRU01360"/>
    </source>
</evidence>
<dbReference type="PANTHER" id="PTHR30069:SF53">
    <property type="entry name" value="COLICIN I RECEPTOR-RELATED"/>
    <property type="match status" value="1"/>
</dbReference>
<evidence type="ECO:0000256" key="1">
    <source>
        <dbReference type="ARBA" id="ARBA00004571"/>
    </source>
</evidence>
<keyword evidence="15" id="KW-0675">Receptor</keyword>
<feature type="chain" id="PRO_5028949533" evidence="12">
    <location>
        <begin position="23"/>
        <end position="633"/>
    </location>
</feature>
<feature type="domain" description="TonB-dependent receptor plug" evidence="14">
    <location>
        <begin position="44"/>
        <end position="152"/>
    </location>
</feature>
<evidence type="ECO:0000259" key="13">
    <source>
        <dbReference type="Pfam" id="PF00593"/>
    </source>
</evidence>
<keyword evidence="16" id="KW-1185">Reference proteome</keyword>
<dbReference type="InterPro" id="IPR039426">
    <property type="entry name" value="TonB-dep_rcpt-like"/>
</dbReference>
<dbReference type="InterPro" id="IPR037066">
    <property type="entry name" value="Plug_dom_sf"/>
</dbReference>
<evidence type="ECO:0000256" key="11">
    <source>
        <dbReference type="RuleBase" id="RU003357"/>
    </source>
</evidence>
<dbReference type="RefSeq" id="WP_182297753.1">
    <property type="nucleotide sequence ID" value="NZ_CP059851.1"/>
</dbReference>
<dbReference type="CDD" id="cd01347">
    <property type="entry name" value="ligand_gated_channel"/>
    <property type="match status" value="1"/>
</dbReference>
<gene>
    <name evidence="15" type="ORF">H3309_05520</name>
</gene>
<reference evidence="15 16" key="1">
    <citation type="submission" date="2020-07" db="EMBL/GenBank/DDBJ databases">
        <title>Complete genome sequence for Sandaracinobacter sp. M6.</title>
        <authorList>
            <person name="Tang Y."/>
            <person name="Liu Q."/>
            <person name="Guo Z."/>
            <person name="Lei P."/>
            <person name="Huang B."/>
        </authorList>
    </citation>
    <scope>NUCLEOTIDE SEQUENCE [LARGE SCALE GENOMIC DNA]</scope>
    <source>
        <strain evidence="15 16">M6</strain>
    </source>
</reference>
<dbReference type="Pfam" id="PF00593">
    <property type="entry name" value="TonB_dep_Rec_b-barrel"/>
    <property type="match status" value="1"/>
</dbReference>
<sequence length="633" mass="67935">MPKNILLPAALLATLLTTPALAETDSGTIAQSIVVTATRAETPIQRIGQSVSVIDRATLETRQTPAVVDLLRDVPSVRFSRTGGPGGVATVTIRGAESDQTVALIDGIKLNDPAAPGGGFNFGNLTTTNLDRIEVVRGSQSVLWGSQAIGGVINFITRAPTETPRLDAEAEAGWRDTGRLSGNVSGKAGPLSASLGGGWFTTDGISAFSEARGGKERDGFRTWTTNGRLNLALGDAISLDLRGWHANSRTRQDGFPPPDFTLADTLDQTRTRETVLYAGVNAALFDGRLQNRLGYALTSTKRLTDDGNGFTTFDGLGRNIRLDYQGSFTLTDTLRADFGVERETSRLRTSSFGGPAATARARLDSIYAQLSATPLPGLTLNAGLRHDDHDRFGGNTSVAANGALSLNDGATILRASYGEGFKAPSLFQLFSDFGNVRLQPETARSFDAGITQSLIDRTLTLSATAFQRDTKNQIDFIGCFANPSPICLNRPFGTYDNIRRSRATGLELALNATPTPALRLSAGYSLVNARNRDSGLILPRRARHSASASLDYRWPFGLDTGLTLAHVGSSFDNASNSRRLEGYTLVDLRASLPLTDQFALFARIENLFNERYETAFQYGTPGRAAYAGIRLRL</sequence>
<keyword evidence="3 10" id="KW-1134">Transmembrane beta strand</keyword>
<dbReference type="InterPro" id="IPR012910">
    <property type="entry name" value="Plug_dom"/>
</dbReference>
<dbReference type="GO" id="GO:0009279">
    <property type="term" value="C:cell outer membrane"/>
    <property type="evidence" value="ECO:0007669"/>
    <property type="project" value="UniProtKB-SubCell"/>
</dbReference>
<keyword evidence="2 10" id="KW-0813">Transport</keyword>
<keyword evidence="9 10" id="KW-0998">Cell outer membrane</keyword>
<evidence type="ECO:0000313" key="15">
    <source>
        <dbReference type="EMBL" id="QMW23930.1"/>
    </source>
</evidence>
<keyword evidence="8 10" id="KW-0472">Membrane</keyword>
<comment type="subcellular location">
    <subcellularLocation>
        <location evidence="1 10">Cell outer membrane</location>
        <topology evidence="1 10">Multi-pass membrane protein</topology>
    </subcellularLocation>
</comment>
<dbReference type="PANTHER" id="PTHR30069">
    <property type="entry name" value="TONB-DEPENDENT OUTER MEMBRANE RECEPTOR"/>
    <property type="match status" value="1"/>
</dbReference>
<evidence type="ECO:0000256" key="7">
    <source>
        <dbReference type="ARBA" id="ARBA00023077"/>
    </source>
</evidence>
<evidence type="ECO:0000256" key="12">
    <source>
        <dbReference type="SAM" id="SignalP"/>
    </source>
</evidence>
<dbReference type="GO" id="GO:0015889">
    <property type="term" value="P:cobalamin transport"/>
    <property type="evidence" value="ECO:0007669"/>
    <property type="project" value="TreeGrafter"/>
</dbReference>
<evidence type="ECO:0000256" key="6">
    <source>
        <dbReference type="ARBA" id="ARBA00023065"/>
    </source>
</evidence>
<feature type="domain" description="TonB-dependent receptor-like beta-barrel" evidence="13">
    <location>
        <begin position="202"/>
        <end position="607"/>
    </location>
</feature>
<evidence type="ECO:0000256" key="8">
    <source>
        <dbReference type="ARBA" id="ARBA00023136"/>
    </source>
</evidence>
<dbReference type="EMBL" id="CP059851">
    <property type="protein sequence ID" value="QMW23930.1"/>
    <property type="molecule type" value="Genomic_DNA"/>
</dbReference>
<accession>A0A7G5IKN8</accession>
<feature type="signal peptide" evidence="12">
    <location>
        <begin position="1"/>
        <end position="22"/>
    </location>
</feature>
<evidence type="ECO:0000256" key="9">
    <source>
        <dbReference type="ARBA" id="ARBA00023237"/>
    </source>
</evidence>
<comment type="similarity">
    <text evidence="10 11">Belongs to the TonB-dependent receptor family.</text>
</comment>
<dbReference type="Gene3D" id="2.170.130.10">
    <property type="entry name" value="TonB-dependent receptor, plug domain"/>
    <property type="match status" value="1"/>
</dbReference>
<evidence type="ECO:0000256" key="4">
    <source>
        <dbReference type="ARBA" id="ARBA00022692"/>
    </source>
</evidence>
<organism evidence="15 16">
    <name type="scientific">Sandaracinobacteroides saxicola</name>
    <dbReference type="NCBI Taxonomy" id="2759707"/>
    <lineage>
        <taxon>Bacteria</taxon>
        <taxon>Pseudomonadati</taxon>
        <taxon>Pseudomonadota</taxon>
        <taxon>Alphaproteobacteria</taxon>
        <taxon>Sphingomonadales</taxon>
        <taxon>Sphingosinicellaceae</taxon>
        <taxon>Sandaracinobacteroides</taxon>
    </lineage>
</organism>
<dbReference type="SUPFAM" id="SSF56935">
    <property type="entry name" value="Porins"/>
    <property type="match status" value="1"/>
</dbReference>
<evidence type="ECO:0000313" key="16">
    <source>
        <dbReference type="Proteomes" id="UP000515292"/>
    </source>
</evidence>
<dbReference type="InterPro" id="IPR036942">
    <property type="entry name" value="Beta-barrel_TonB_sf"/>
</dbReference>
<evidence type="ECO:0000256" key="2">
    <source>
        <dbReference type="ARBA" id="ARBA00022448"/>
    </source>
</evidence>
<protein>
    <submittedName>
        <fullName evidence="15">TonB-dependent receptor</fullName>
    </submittedName>
</protein>
<dbReference type="PROSITE" id="PS52016">
    <property type="entry name" value="TONB_DEPENDENT_REC_3"/>
    <property type="match status" value="1"/>
</dbReference>
<dbReference type="AlphaFoldDB" id="A0A7G5IKN8"/>
<keyword evidence="5 12" id="KW-0732">Signal</keyword>
<proteinExistence type="inferred from homology"/>
<keyword evidence="6" id="KW-0406">Ion transport</keyword>
<keyword evidence="7 11" id="KW-0798">TonB box</keyword>
<dbReference type="Pfam" id="PF07715">
    <property type="entry name" value="Plug"/>
    <property type="match status" value="1"/>
</dbReference>
<dbReference type="Proteomes" id="UP000515292">
    <property type="component" value="Chromosome"/>
</dbReference>